<dbReference type="GO" id="GO:0043165">
    <property type="term" value="P:Gram-negative-bacterium-type cell outer membrane assembly"/>
    <property type="evidence" value="ECO:0007669"/>
    <property type="project" value="UniProtKB-UniRule"/>
</dbReference>
<evidence type="ECO:0000256" key="9">
    <source>
        <dbReference type="NCBIfam" id="TIGR03303"/>
    </source>
</evidence>
<feature type="domain" description="POTRA" evidence="10">
    <location>
        <begin position="176"/>
        <end position="264"/>
    </location>
</feature>
<dbReference type="GO" id="GO:0051205">
    <property type="term" value="P:protein insertion into membrane"/>
    <property type="evidence" value="ECO:0007669"/>
    <property type="project" value="UniProtKB-UniRule"/>
</dbReference>
<comment type="subunit">
    <text evidence="8">Part of the Bam complex.</text>
</comment>
<evidence type="ECO:0000313" key="13">
    <source>
        <dbReference type="Proteomes" id="UP000180088"/>
    </source>
</evidence>
<feature type="domain" description="POTRA" evidence="10">
    <location>
        <begin position="25"/>
        <end position="92"/>
    </location>
</feature>
<dbReference type="OrthoDB" id="9803054at2"/>
<dbReference type="RefSeq" id="WP_071113548.1">
    <property type="nucleotide sequence ID" value="NZ_MKCS01000003.1"/>
</dbReference>
<dbReference type="InterPro" id="IPR039910">
    <property type="entry name" value="D15-like"/>
</dbReference>
<keyword evidence="2 8" id="KW-1134">Transmembrane beta strand</keyword>
<dbReference type="PANTHER" id="PTHR12815">
    <property type="entry name" value="SORTING AND ASSEMBLY MACHINERY SAMM50 PROTEIN FAMILY MEMBER"/>
    <property type="match status" value="1"/>
</dbReference>
<dbReference type="PANTHER" id="PTHR12815:SF23">
    <property type="entry name" value="OUTER MEMBRANE PROTEIN ASSEMBLY FACTOR BAMA"/>
    <property type="match status" value="1"/>
</dbReference>
<dbReference type="Gene3D" id="3.10.20.310">
    <property type="entry name" value="membrane protein fhac"/>
    <property type="match status" value="5"/>
</dbReference>
<feature type="domain" description="POTRA" evidence="10">
    <location>
        <begin position="93"/>
        <end position="173"/>
    </location>
</feature>
<comment type="function">
    <text evidence="8">Part of the outer membrane protein assembly complex, which is involved in assembly and insertion of beta-barrel proteins into the outer membrane.</text>
</comment>
<dbReference type="STRING" id="1903179.BI347_19585"/>
<dbReference type="EMBL" id="MKCS01000003">
    <property type="protein sequence ID" value="OHX10722.1"/>
    <property type="molecule type" value="Genomic_DNA"/>
</dbReference>
<comment type="caution">
    <text evidence="11">The sequence shown here is derived from an EMBL/GenBank/DDBJ whole genome shotgun (WGS) entry which is preliminary data.</text>
</comment>
<dbReference type="NCBIfam" id="TIGR03303">
    <property type="entry name" value="OM_YaeT"/>
    <property type="match status" value="1"/>
</dbReference>
<dbReference type="PROSITE" id="PS51779">
    <property type="entry name" value="POTRA"/>
    <property type="match status" value="5"/>
</dbReference>
<evidence type="ECO:0000256" key="2">
    <source>
        <dbReference type="ARBA" id="ARBA00022452"/>
    </source>
</evidence>
<protein>
    <recommendedName>
        <fullName evidence="8 9">Outer membrane protein assembly factor BamA</fullName>
    </recommendedName>
</protein>
<dbReference type="FunFam" id="3.10.20.310:FF:000003">
    <property type="entry name" value="Outer membrane protein assembly factor BamA"/>
    <property type="match status" value="1"/>
</dbReference>
<evidence type="ECO:0000256" key="4">
    <source>
        <dbReference type="ARBA" id="ARBA00022729"/>
    </source>
</evidence>
<feature type="domain" description="POTRA" evidence="10">
    <location>
        <begin position="348"/>
        <end position="422"/>
    </location>
</feature>
<keyword evidence="6 8" id="KW-0472">Membrane</keyword>
<dbReference type="InterPro" id="IPR023707">
    <property type="entry name" value="OM_assembly_BamA"/>
</dbReference>
<keyword evidence="7 8" id="KW-0998">Cell outer membrane</keyword>
<evidence type="ECO:0000256" key="1">
    <source>
        <dbReference type="ARBA" id="ARBA00004370"/>
    </source>
</evidence>
<dbReference type="AlphaFoldDB" id="A0A1S1WTV3"/>
<name>A0A1S1WTV3_9NEIS</name>
<keyword evidence="3 8" id="KW-0812">Transmembrane</keyword>
<feature type="chain" id="PRO_5010390264" description="Outer membrane protein assembly factor BamA" evidence="8">
    <location>
        <begin position="22"/>
        <end position="771"/>
    </location>
</feature>
<feature type="signal peptide" evidence="8">
    <location>
        <begin position="1"/>
        <end position="21"/>
    </location>
</feature>
<accession>A0A1S1WTV3</accession>
<comment type="similarity">
    <text evidence="8">Belongs to the BamA family.</text>
</comment>
<feature type="domain" description="POTRA" evidence="10">
    <location>
        <begin position="267"/>
        <end position="345"/>
    </location>
</feature>
<evidence type="ECO:0000313" key="11">
    <source>
        <dbReference type="EMBL" id="OHX10722.1"/>
    </source>
</evidence>
<evidence type="ECO:0000256" key="7">
    <source>
        <dbReference type="ARBA" id="ARBA00023237"/>
    </source>
</evidence>
<keyword evidence="4 8" id="KW-0732">Signal</keyword>
<dbReference type="GO" id="GO:0009279">
    <property type="term" value="C:cell outer membrane"/>
    <property type="evidence" value="ECO:0007669"/>
    <property type="project" value="UniProtKB-SubCell"/>
</dbReference>
<evidence type="ECO:0000256" key="5">
    <source>
        <dbReference type="ARBA" id="ARBA00022737"/>
    </source>
</evidence>
<dbReference type="Pfam" id="PF01103">
    <property type="entry name" value="Omp85"/>
    <property type="match status" value="1"/>
</dbReference>
<dbReference type="HAMAP" id="MF_01430">
    <property type="entry name" value="OM_assembly_BamA"/>
    <property type="match status" value="1"/>
</dbReference>
<dbReference type="InterPro" id="IPR000184">
    <property type="entry name" value="Bac_surfAg_D15"/>
</dbReference>
<dbReference type="InterPro" id="IPR034746">
    <property type="entry name" value="POTRA"/>
</dbReference>
<dbReference type="Proteomes" id="UP000180280">
    <property type="component" value="Unassembled WGS sequence"/>
</dbReference>
<comment type="subcellular location">
    <subcellularLocation>
        <location evidence="8">Cell outer membrane</location>
    </subcellularLocation>
    <subcellularLocation>
        <location evidence="1">Membrane</location>
    </subcellularLocation>
</comment>
<gene>
    <name evidence="8" type="primary">bamA</name>
    <name evidence="12" type="ORF">BI344_18280</name>
    <name evidence="11" type="ORF">BI347_19585</name>
</gene>
<dbReference type="EMBL" id="MKCT01000035">
    <property type="protein sequence ID" value="OHX19466.1"/>
    <property type="molecule type" value="Genomic_DNA"/>
</dbReference>
<evidence type="ECO:0000259" key="10">
    <source>
        <dbReference type="PROSITE" id="PS51779"/>
    </source>
</evidence>
<evidence type="ECO:0000256" key="6">
    <source>
        <dbReference type="ARBA" id="ARBA00023136"/>
    </source>
</evidence>
<dbReference type="PIRSF" id="PIRSF006076">
    <property type="entry name" value="OM_assembly_OMP85"/>
    <property type="match status" value="1"/>
</dbReference>
<evidence type="ECO:0000256" key="8">
    <source>
        <dbReference type="HAMAP-Rule" id="MF_01430"/>
    </source>
</evidence>
<organism evidence="11 13">
    <name type="scientific">Chromobacterium sphagni</name>
    <dbReference type="NCBI Taxonomy" id="1903179"/>
    <lineage>
        <taxon>Bacteria</taxon>
        <taxon>Pseudomonadati</taxon>
        <taxon>Pseudomonadota</taxon>
        <taxon>Betaproteobacteria</taxon>
        <taxon>Neisseriales</taxon>
        <taxon>Chromobacteriaceae</taxon>
        <taxon>Chromobacterium</taxon>
    </lineage>
</organism>
<sequence precursor="true">MKLKRLAAAVVGLSMASVAVAADPFVIKDIRVEGLQRTEPGTVFNYLPVKVGDTFSDAKAQESIKALFNTGFFNDVRVENRGDTLIVTVAERPVITQLNINGAKEFSKDQLKKALKDNGFAESLIFDQALLDGAVQELKRQYYSRGKYSVEITPSVTKLERNRVSVTLDINEGVTARIKEIRIVGANAFAQSKLLDEFSLTTGGWLSWITKDDQYSKQKLTGDLEKLKAFYQNQGYMEFAIDSSQVSISPDKQDMYLVINVHEGKKFTVSDVRLAGDLKVPEADLRKLILIKNGDTFDNEKVTESVKAISDRLGNAGYAFANVNVLPDIDHDKQTAAFTFFVDPGRKTYVRRVNVAGNSKTRDEVIRRELRQLEGAPYNAADVKRSKERLELLGYFEDVNVETPAVADAPDQVDMNISLKERSTGSISGSLGYVQGEGLVLGASISQSNIFGSGKYMSLSMSTGQVNKNYALSFTDPYFTPDGVSLGYDLYDRVYNPDATSISAYKTSTIGADVRFGVPITEYDRINFTLGAEKTDITTYSNSPQQYIDFVNQYGSSNYTILGTVGWARDTRDSALWPTKGASIKVNADAGLPGGSLEYYRLTHQQTWFFPLSKDFTLMLNGELGYANGYGKTKVLPFFQNFYMGGLGSVRGYDTSSIGPYDAVANSYLGGNRKAVANAEILFPFPGMKDNKSLRASLFFDAGTLWNTNLTTQQNASGIHSSASDGFRYSAGLALTWLSPMGPMKFSIANPLKKEPNDKIQRFQFQLGASF</sequence>
<evidence type="ECO:0000313" key="12">
    <source>
        <dbReference type="EMBL" id="OHX19466.1"/>
    </source>
</evidence>
<dbReference type="Pfam" id="PF07244">
    <property type="entry name" value="POTRA"/>
    <property type="match status" value="5"/>
</dbReference>
<dbReference type="InterPro" id="IPR010827">
    <property type="entry name" value="BamA/TamA_POTRA"/>
</dbReference>
<evidence type="ECO:0000256" key="3">
    <source>
        <dbReference type="ARBA" id="ARBA00022692"/>
    </source>
</evidence>
<evidence type="ECO:0000313" key="14">
    <source>
        <dbReference type="Proteomes" id="UP000180280"/>
    </source>
</evidence>
<dbReference type="Gene3D" id="2.40.160.50">
    <property type="entry name" value="membrane protein fhac: a member of the omp85/tpsb transporter family"/>
    <property type="match status" value="1"/>
</dbReference>
<dbReference type="Proteomes" id="UP000180088">
    <property type="component" value="Unassembled WGS sequence"/>
</dbReference>
<keyword evidence="5 8" id="KW-0677">Repeat</keyword>
<proteinExistence type="inferred from homology"/>
<reference evidence="13 14" key="1">
    <citation type="submission" date="2016-09" db="EMBL/GenBank/DDBJ databases">
        <title>Chromobacterium muskegensis sp. nov., an insecticidal bacterium isolated from Sphagnum bogs.</title>
        <authorList>
            <person name="Sparks M.E."/>
            <person name="Blackburn M.B."/>
            <person name="Gundersen-Rindal D.E."/>
            <person name="Mitchell A."/>
            <person name="Farrar R."/>
            <person name="Kuhar D."/>
        </authorList>
    </citation>
    <scope>NUCLEOTIDE SEQUENCE [LARGE SCALE GENOMIC DNA]</scope>
    <source>
        <strain evidence="12 14">14B-1</strain>
        <strain evidence="11 13">37-2</strain>
    </source>
</reference>
<keyword evidence="14" id="KW-1185">Reference proteome</keyword>